<accession>A0A072VCY4</accession>
<dbReference type="InterPro" id="IPR029058">
    <property type="entry name" value="AB_hydrolase_fold"/>
</dbReference>
<reference evidence="1 3" key="1">
    <citation type="journal article" date="2011" name="Nature">
        <title>The Medicago genome provides insight into the evolution of rhizobial symbioses.</title>
        <authorList>
            <person name="Young N.D."/>
            <person name="Debelle F."/>
            <person name="Oldroyd G.E."/>
            <person name="Geurts R."/>
            <person name="Cannon S.B."/>
            <person name="Udvardi M.K."/>
            <person name="Benedito V.A."/>
            <person name="Mayer K.F."/>
            <person name="Gouzy J."/>
            <person name="Schoof H."/>
            <person name="Van de Peer Y."/>
            <person name="Proost S."/>
            <person name="Cook D.R."/>
            <person name="Meyers B.C."/>
            <person name="Spannagl M."/>
            <person name="Cheung F."/>
            <person name="De Mita S."/>
            <person name="Krishnakumar V."/>
            <person name="Gundlach H."/>
            <person name="Zhou S."/>
            <person name="Mudge J."/>
            <person name="Bharti A.K."/>
            <person name="Murray J.D."/>
            <person name="Naoumkina M.A."/>
            <person name="Rosen B."/>
            <person name="Silverstein K.A."/>
            <person name="Tang H."/>
            <person name="Rombauts S."/>
            <person name="Zhao P.X."/>
            <person name="Zhou P."/>
            <person name="Barbe V."/>
            <person name="Bardou P."/>
            <person name="Bechner M."/>
            <person name="Bellec A."/>
            <person name="Berger A."/>
            <person name="Berges H."/>
            <person name="Bidwell S."/>
            <person name="Bisseling T."/>
            <person name="Choisne N."/>
            <person name="Couloux A."/>
            <person name="Denny R."/>
            <person name="Deshpande S."/>
            <person name="Dai X."/>
            <person name="Doyle J.J."/>
            <person name="Dudez A.M."/>
            <person name="Farmer A.D."/>
            <person name="Fouteau S."/>
            <person name="Franken C."/>
            <person name="Gibelin C."/>
            <person name="Gish J."/>
            <person name="Goldstein S."/>
            <person name="Gonzalez A.J."/>
            <person name="Green P.J."/>
            <person name="Hallab A."/>
            <person name="Hartog M."/>
            <person name="Hua A."/>
            <person name="Humphray S.J."/>
            <person name="Jeong D.H."/>
            <person name="Jing Y."/>
            <person name="Jocker A."/>
            <person name="Kenton S.M."/>
            <person name="Kim D.J."/>
            <person name="Klee K."/>
            <person name="Lai H."/>
            <person name="Lang C."/>
            <person name="Lin S."/>
            <person name="Macmil S.L."/>
            <person name="Magdelenat G."/>
            <person name="Matthews L."/>
            <person name="McCorrison J."/>
            <person name="Monaghan E.L."/>
            <person name="Mun J.H."/>
            <person name="Najar F.Z."/>
            <person name="Nicholson C."/>
            <person name="Noirot C."/>
            <person name="O'Bleness M."/>
            <person name="Paule C.R."/>
            <person name="Poulain J."/>
            <person name="Prion F."/>
            <person name="Qin B."/>
            <person name="Qu C."/>
            <person name="Retzel E.F."/>
            <person name="Riddle C."/>
            <person name="Sallet E."/>
            <person name="Samain S."/>
            <person name="Samson N."/>
            <person name="Sanders I."/>
            <person name="Saurat O."/>
            <person name="Scarpelli C."/>
            <person name="Schiex T."/>
            <person name="Segurens B."/>
            <person name="Severin A.J."/>
            <person name="Sherrier D.J."/>
            <person name="Shi R."/>
            <person name="Sims S."/>
            <person name="Singer S.R."/>
            <person name="Sinharoy S."/>
            <person name="Sterck L."/>
            <person name="Viollet A."/>
            <person name="Wang B.B."/>
            <person name="Wang K."/>
            <person name="Wang M."/>
            <person name="Wang X."/>
            <person name="Warfsmann J."/>
            <person name="Weissenbach J."/>
            <person name="White D.D."/>
            <person name="White J.D."/>
            <person name="Wiley G.B."/>
            <person name="Wincker P."/>
            <person name="Xing Y."/>
            <person name="Yang L."/>
            <person name="Yao Z."/>
            <person name="Ying F."/>
            <person name="Zhai J."/>
            <person name="Zhou L."/>
            <person name="Zuber A."/>
            <person name="Denarie J."/>
            <person name="Dixon R.A."/>
            <person name="May G.D."/>
            <person name="Schwartz D.C."/>
            <person name="Rogers J."/>
            <person name="Quetier F."/>
            <person name="Town C.D."/>
            <person name="Roe B.A."/>
        </authorList>
    </citation>
    <scope>NUCLEOTIDE SEQUENCE [LARGE SCALE GENOMIC DNA]</scope>
    <source>
        <strain evidence="1">A17</strain>
        <strain evidence="2 3">cv. Jemalong A17</strain>
    </source>
</reference>
<dbReference type="Proteomes" id="UP000002051">
    <property type="component" value="Chromosome 3"/>
</dbReference>
<evidence type="ECO:0000313" key="2">
    <source>
        <dbReference type="EnsemblPlants" id="KEH36035"/>
    </source>
</evidence>
<protein>
    <submittedName>
        <fullName evidence="1">Esterase/lipase domain protein, putative</fullName>
    </submittedName>
</protein>
<gene>
    <name evidence="1" type="ordered locus">MTR_3g110115</name>
</gene>
<dbReference type="PaxDb" id="3880-AES83519"/>
<reference evidence="1 3" key="2">
    <citation type="journal article" date="2014" name="BMC Genomics">
        <title>An improved genome release (version Mt4.0) for the model legume Medicago truncatula.</title>
        <authorList>
            <person name="Tang H."/>
            <person name="Krishnakumar V."/>
            <person name="Bidwell S."/>
            <person name="Rosen B."/>
            <person name="Chan A."/>
            <person name="Zhou S."/>
            <person name="Gentzbittel L."/>
            <person name="Childs K.L."/>
            <person name="Yandell M."/>
            <person name="Gundlach H."/>
            <person name="Mayer K.F."/>
            <person name="Schwartz D.C."/>
            <person name="Town C.D."/>
        </authorList>
    </citation>
    <scope>GENOME REANNOTATION</scope>
    <source>
        <strain evidence="1">A17</strain>
        <strain evidence="2 3">cv. Jemalong A17</strain>
    </source>
</reference>
<dbReference type="AlphaFoldDB" id="A0A072VCY4"/>
<name>A0A072VCY4_MEDTR</name>
<dbReference type="PANTHER" id="PTHR47381">
    <property type="entry name" value="ALPHA/BETA-HYDROLASES SUPERFAMILY PROTEIN"/>
    <property type="match status" value="1"/>
</dbReference>
<dbReference type="EnsemblPlants" id="KEH36035">
    <property type="protein sequence ID" value="KEH36035"/>
    <property type="gene ID" value="MTR_3g110115"/>
</dbReference>
<keyword evidence="3" id="KW-1185">Reference proteome</keyword>
<organism evidence="1 3">
    <name type="scientific">Medicago truncatula</name>
    <name type="common">Barrel medic</name>
    <name type="synonym">Medicago tribuloides</name>
    <dbReference type="NCBI Taxonomy" id="3880"/>
    <lineage>
        <taxon>Eukaryota</taxon>
        <taxon>Viridiplantae</taxon>
        <taxon>Streptophyta</taxon>
        <taxon>Embryophyta</taxon>
        <taxon>Tracheophyta</taxon>
        <taxon>Spermatophyta</taxon>
        <taxon>Magnoliopsida</taxon>
        <taxon>eudicotyledons</taxon>
        <taxon>Gunneridae</taxon>
        <taxon>Pentapetalae</taxon>
        <taxon>rosids</taxon>
        <taxon>fabids</taxon>
        <taxon>Fabales</taxon>
        <taxon>Fabaceae</taxon>
        <taxon>Papilionoideae</taxon>
        <taxon>50 kb inversion clade</taxon>
        <taxon>NPAAA clade</taxon>
        <taxon>Hologalegina</taxon>
        <taxon>IRL clade</taxon>
        <taxon>Trifolieae</taxon>
        <taxon>Medicago</taxon>
    </lineage>
</organism>
<sequence length="263" mass="30113">MEEKEAIEAQIKFQSEFLQILRSRKPKSYFFLLLEMKFVCFSSVDRPSCKTSCDFEVLSKESHCELHRFAQGGEPLSNNRGDQGWLPVLILSLKESDKQTRRPAVVFLHSTNSHKESLRPLLEAYASRGYIAISVDSRYHGERAKDINTYCDFVALAQFELTINFDSETVYYSLTWQECMHVARDDLGKDAIDKEVVEKVWDRIATRSSSQFDSPCSIPSIAPRRLLILNGAEDPRCPLAGLEIPRAKASKAYEAFHRTDDFQ</sequence>
<dbReference type="SUPFAM" id="SSF53474">
    <property type="entry name" value="alpha/beta-Hydrolases"/>
    <property type="match status" value="1"/>
</dbReference>
<dbReference type="EMBL" id="CM001219">
    <property type="protein sequence ID" value="KEH36035.1"/>
    <property type="molecule type" value="Genomic_DNA"/>
</dbReference>
<dbReference type="STRING" id="3880.A0A072VCY4"/>
<dbReference type="Gene3D" id="3.40.50.1820">
    <property type="entry name" value="alpha/beta hydrolase"/>
    <property type="match status" value="2"/>
</dbReference>
<feature type="non-terminal residue" evidence="1">
    <location>
        <position position="1"/>
    </location>
</feature>
<evidence type="ECO:0000313" key="3">
    <source>
        <dbReference type="Proteomes" id="UP000002051"/>
    </source>
</evidence>
<evidence type="ECO:0000313" key="1">
    <source>
        <dbReference type="EMBL" id="KEH36035.1"/>
    </source>
</evidence>
<dbReference type="HOGENOM" id="CLU_1059995_0_0_1"/>
<proteinExistence type="predicted"/>
<dbReference type="PANTHER" id="PTHR47381:SF3">
    <property type="entry name" value="ALPHA_BETA-HYDROLASES SUPERFAMILY PROTEIN"/>
    <property type="match status" value="1"/>
</dbReference>
<reference evidence="2" key="3">
    <citation type="submission" date="2015-04" db="UniProtKB">
        <authorList>
            <consortium name="EnsemblPlants"/>
        </authorList>
    </citation>
    <scope>IDENTIFICATION</scope>
    <source>
        <strain evidence="2">cv. Jemalong A17</strain>
    </source>
</reference>